<gene>
    <name evidence="4" type="ORF">LZ480_17225</name>
</gene>
<feature type="compositionally biased region" description="Basic and acidic residues" evidence="1">
    <location>
        <begin position="178"/>
        <end position="197"/>
    </location>
</feature>
<dbReference type="InterPro" id="IPR041262">
    <property type="entry name" value="GerD_central"/>
</dbReference>
<keyword evidence="5" id="KW-1185">Reference proteome</keyword>
<accession>A0ABS9UH39</accession>
<reference evidence="4 5" key="1">
    <citation type="submission" date="2022-03" db="EMBL/GenBank/DDBJ databases">
        <authorList>
            <person name="Jo J.-H."/>
            <person name="Im W.-T."/>
        </authorList>
    </citation>
    <scope>NUCLEOTIDE SEQUENCE [LARGE SCALE GENOMIC DNA]</scope>
    <source>
        <strain evidence="4 5">MA9</strain>
    </source>
</reference>
<feature type="region of interest" description="Disordered" evidence="1">
    <location>
        <begin position="171"/>
        <end position="197"/>
    </location>
</feature>
<proteinExistence type="predicted"/>
<feature type="signal peptide" evidence="2">
    <location>
        <begin position="1"/>
        <end position="20"/>
    </location>
</feature>
<keyword evidence="2" id="KW-0732">Signal</keyword>
<organism evidence="4 5">
    <name type="scientific">Solibacillus palustris</name>
    <dbReference type="NCBI Taxonomy" id="2908203"/>
    <lineage>
        <taxon>Bacteria</taxon>
        <taxon>Bacillati</taxon>
        <taxon>Bacillota</taxon>
        <taxon>Bacilli</taxon>
        <taxon>Bacillales</taxon>
        <taxon>Caryophanaceae</taxon>
        <taxon>Solibacillus</taxon>
    </lineage>
</organism>
<evidence type="ECO:0000256" key="1">
    <source>
        <dbReference type="SAM" id="MobiDB-lite"/>
    </source>
</evidence>
<sequence length="197" mass="22602">MRHFFILLILALSLAGCSDAKSTTLSYEEVKKIMVDAIQTEEGKKAIRQLFEDKSFRELLILNTEEIKKATEETLLSKEAADFWKTTFDDPKFQETFAKSMQKQQEDLMKKLLNDASYQEDLTSFFGQPDMQKQLETILKGAVMRKELEKVVMETIENPLLQSKWQELVKKSSGAQEDNSKKKEGESSAKKEEASSQ</sequence>
<protein>
    <submittedName>
        <fullName evidence="4">Spore gernimation protein</fullName>
    </submittedName>
</protein>
<feature type="chain" id="PRO_5046269731" evidence="2">
    <location>
        <begin position="21"/>
        <end position="197"/>
    </location>
</feature>
<evidence type="ECO:0000313" key="5">
    <source>
        <dbReference type="Proteomes" id="UP001316087"/>
    </source>
</evidence>
<name>A0ABS9UH39_9BACL</name>
<dbReference type="Proteomes" id="UP001316087">
    <property type="component" value="Unassembled WGS sequence"/>
</dbReference>
<comment type="caution">
    <text evidence="4">The sequence shown here is derived from an EMBL/GenBank/DDBJ whole genome shotgun (WGS) entry which is preliminary data.</text>
</comment>
<evidence type="ECO:0000259" key="3">
    <source>
        <dbReference type="Pfam" id="PF17898"/>
    </source>
</evidence>
<dbReference type="RefSeq" id="WP_241370773.1">
    <property type="nucleotide sequence ID" value="NZ_JAKZFC010000008.1"/>
</dbReference>
<dbReference type="NCBIfam" id="NF040801">
    <property type="entry name" value="spore_GerD"/>
    <property type="match status" value="1"/>
</dbReference>
<evidence type="ECO:0000313" key="4">
    <source>
        <dbReference type="EMBL" id="MCH7323622.1"/>
    </source>
</evidence>
<evidence type="ECO:0000256" key="2">
    <source>
        <dbReference type="SAM" id="SignalP"/>
    </source>
</evidence>
<dbReference type="EMBL" id="JAKZFC010000008">
    <property type="protein sequence ID" value="MCH7323622.1"/>
    <property type="molecule type" value="Genomic_DNA"/>
</dbReference>
<dbReference type="PROSITE" id="PS51257">
    <property type="entry name" value="PROKAR_LIPOPROTEIN"/>
    <property type="match status" value="1"/>
</dbReference>
<feature type="domain" description="Spore germination GerD central core" evidence="3">
    <location>
        <begin position="60"/>
        <end position="172"/>
    </location>
</feature>
<dbReference type="Pfam" id="PF17898">
    <property type="entry name" value="GerD"/>
    <property type="match status" value="1"/>
</dbReference>